<dbReference type="Pfam" id="PF12776">
    <property type="entry name" value="Myb_DNA-bind_3"/>
    <property type="match status" value="1"/>
</dbReference>
<feature type="domain" description="Myb/SANT-like" evidence="2">
    <location>
        <begin position="17"/>
        <end position="112"/>
    </location>
</feature>
<protein>
    <recommendedName>
        <fullName evidence="2">Myb/SANT-like domain-containing protein</fullName>
    </recommendedName>
</protein>
<keyword evidence="3" id="KW-1185">Reference proteome</keyword>
<evidence type="ECO:0000259" key="2">
    <source>
        <dbReference type="Pfam" id="PF12776"/>
    </source>
</evidence>
<accession>A0ABM4UYV0</accession>
<feature type="compositionally biased region" description="Polar residues" evidence="1">
    <location>
        <begin position="216"/>
        <end position="228"/>
    </location>
</feature>
<reference evidence="4" key="1">
    <citation type="submission" date="2025-08" db="UniProtKB">
        <authorList>
            <consortium name="RefSeq"/>
        </authorList>
    </citation>
    <scope>IDENTIFICATION</scope>
    <source>
        <tissue evidence="4">Leaves</tissue>
    </source>
</reference>
<gene>
    <name evidence="4" type="primary">LOC140010000</name>
</gene>
<proteinExistence type="predicted"/>
<dbReference type="PANTHER" id="PTHR47584">
    <property type="match status" value="1"/>
</dbReference>
<dbReference type="GeneID" id="140010000"/>
<dbReference type="InterPro" id="IPR045026">
    <property type="entry name" value="LIMYB"/>
</dbReference>
<dbReference type="RefSeq" id="XP_071912466.1">
    <property type="nucleotide sequence ID" value="XM_072056365.1"/>
</dbReference>
<dbReference type="Proteomes" id="UP001652660">
    <property type="component" value="Chromosome 6e"/>
</dbReference>
<evidence type="ECO:0000256" key="1">
    <source>
        <dbReference type="SAM" id="MobiDB-lite"/>
    </source>
</evidence>
<evidence type="ECO:0000313" key="4">
    <source>
        <dbReference type="RefSeq" id="XP_071912466.1"/>
    </source>
</evidence>
<feature type="region of interest" description="Disordered" evidence="1">
    <location>
        <begin position="197"/>
        <end position="233"/>
    </location>
</feature>
<feature type="region of interest" description="Disordered" evidence="1">
    <location>
        <begin position="144"/>
        <end position="165"/>
    </location>
</feature>
<feature type="compositionally biased region" description="Basic residues" evidence="1">
    <location>
        <begin position="206"/>
        <end position="215"/>
    </location>
</feature>
<name>A0ABM4UYV0_COFAR</name>
<sequence length="325" mass="37072">MARGKTNDSGGSSAIAKWEYEIECYYVQLLQEHKEVGNLSKNNINACVFEDVRNRLNMRFCHKSYDCDQVKRKYYSFMRVARLFKEIGNQTGVGWNETLKCFSAPDYVWRYYGQDKDISLIKNRPSDHYWNLVELFEDIGALGTYGQSSNDPPVTGEEARSRQMNYGRNVGDCTIGTEGSMPGLEIPIDVDAENCDAVSDEEPQRRGGKKGKQKNSRGTSSVQEGSRSLSDKRKRDEIYDRAYEEFGLAAKAKREYYSSKSGSYNSPDPNSQDSAANCVKEVDKLKTFLLEGQANKAYGFFKEDVWRQMFIAMSPDQRISWINSL</sequence>
<dbReference type="InterPro" id="IPR024752">
    <property type="entry name" value="Myb/SANT-like_dom"/>
</dbReference>
<dbReference type="PANTHER" id="PTHR47584:SF14">
    <property type="entry name" value="L10-INTERACTING MYB DOMAIN-CONTAINING PROTEIN-LIKE"/>
    <property type="match status" value="1"/>
</dbReference>
<evidence type="ECO:0000313" key="3">
    <source>
        <dbReference type="Proteomes" id="UP001652660"/>
    </source>
</evidence>
<organism evidence="3 4">
    <name type="scientific">Coffea arabica</name>
    <name type="common">Arabian coffee</name>
    <dbReference type="NCBI Taxonomy" id="13443"/>
    <lineage>
        <taxon>Eukaryota</taxon>
        <taxon>Viridiplantae</taxon>
        <taxon>Streptophyta</taxon>
        <taxon>Embryophyta</taxon>
        <taxon>Tracheophyta</taxon>
        <taxon>Spermatophyta</taxon>
        <taxon>Magnoliopsida</taxon>
        <taxon>eudicotyledons</taxon>
        <taxon>Gunneridae</taxon>
        <taxon>Pentapetalae</taxon>
        <taxon>asterids</taxon>
        <taxon>lamiids</taxon>
        <taxon>Gentianales</taxon>
        <taxon>Rubiaceae</taxon>
        <taxon>Ixoroideae</taxon>
        <taxon>Gardenieae complex</taxon>
        <taxon>Bertiereae - Coffeeae clade</taxon>
        <taxon>Coffeeae</taxon>
        <taxon>Coffea</taxon>
    </lineage>
</organism>